<feature type="transmembrane region" description="Helical" evidence="1">
    <location>
        <begin position="21"/>
        <end position="39"/>
    </location>
</feature>
<evidence type="ECO:0000256" key="1">
    <source>
        <dbReference type="SAM" id="Phobius"/>
    </source>
</evidence>
<dbReference type="AlphaFoldDB" id="A0A0B0N4L6"/>
<dbReference type="EMBL" id="JRRC01481502">
    <property type="protein sequence ID" value="KHG07760.1"/>
    <property type="molecule type" value="Genomic_DNA"/>
</dbReference>
<accession>A0A0B0N4L6</accession>
<keyword evidence="1" id="KW-0472">Membrane</keyword>
<organism evidence="2 3">
    <name type="scientific">Gossypium arboreum</name>
    <name type="common">Tree cotton</name>
    <name type="synonym">Gossypium nanking</name>
    <dbReference type="NCBI Taxonomy" id="29729"/>
    <lineage>
        <taxon>Eukaryota</taxon>
        <taxon>Viridiplantae</taxon>
        <taxon>Streptophyta</taxon>
        <taxon>Embryophyta</taxon>
        <taxon>Tracheophyta</taxon>
        <taxon>Spermatophyta</taxon>
        <taxon>Magnoliopsida</taxon>
        <taxon>eudicotyledons</taxon>
        <taxon>Gunneridae</taxon>
        <taxon>Pentapetalae</taxon>
        <taxon>rosids</taxon>
        <taxon>malvids</taxon>
        <taxon>Malvales</taxon>
        <taxon>Malvaceae</taxon>
        <taxon>Malvoideae</taxon>
        <taxon>Gossypium</taxon>
    </lineage>
</organism>
<comment type="caution">
    <text evidence="2">The sequence shown here is derived from an EMBL/GenBank/DDBJ whole genome shotgun (WGS) entry which is preliminary data.</text>
</comment>
<keyword evidence="3" id="KW-1185">Reference proteome</keyword>
<gene>
    <name evidence="2" type="ORF">F383_34028</name>
</gene>
<sequence>MVLHVNYKSMPMSQMSSYMKTHIGSYVMTYVSSLFLWFIRDFLDVKLCRYFLGYLILNSCIIHHCSRGYKQ</sequence>
<name>A0A0B0N4L6_GOSAR</name>
<keyword evidence="1" id="KW-1133">Transmembrane helix</keyword>
<evidence type="ECO:0000313" key="2">
    <source>
        <dbReference type="EMBL" id="KHG07760.1"/>
    </source>
</evidence>
<proteinExistence type="predicted"/>
<protein>
    <submittedName>
        <fullName evidence="2">Uncharacterized protein</fullName>
    </submittedName>
</protein>
<evidence type="ECO:0000313" key="3">
    <source>
        <dbReference type="Proteomes" id="UP000032142"/>
    </source>
</evidence>
<keyword evidence="1" id="KW-0812">Transmembrane</keyword>
<reference evidence="3" key="1">
    <citation type="submission" date="2014-09" db="EMBL/GenBank/DDBJ databases">
        <authorList>
            <person name="Mudge J."/>
            <person name="Ramaraj T."/>
            <person name="Lindquist I.E."/>
            <person name="Bharti A.K."/>
            <person name="Sundararajan A."/>
            <person name="Cameron C.T."/>
            <person name="Woodward J.E."/>
            <person name="May G.D."/>
            <person name="Brubaker C."/>
            <person name="Broadhvest J."/>
            <person name="Wilkins T.A."/>
        </authorList>
    </citation>
    <scope>NUCLEOTIDE SEQUENCE</scope>
    <source>
        <strain evidence="3">cv. AKA8401</strain>
    </source>
</reference>
<dbReference type="Proteomes" id="UP000032142">
    <property type="component" value="Unassembled WGS sequence"/>
</dbReference>